<dbReference type="GO" id="GO:0046872">
    <property type="term" value="F:metal ion binding"/>
    <property type="evidence" value="ECO:0007669"/>
    <property type="project" value="UniProtKB-KW"/>
</dbReference>
<comment type="subcellular location">
    <subcellularLocation>
        <location evidence="9 10">Cytoplasm</location>
    </subcellularLocation>
</comment>
<keyword evidence="12" id="KW-1185">Reference proteome</keyword>
<feature type="binding site" evidence="9">
    <location>
        <position position="279"/>
    </location>
    <ligand>
        <name>Fe(2+)</name>
        <dbReference type="ChEBI" id="CHEBI:29033"/>
    </ligand>
</feature>
<feature type="binding site" evidence="9">
    <location>
        <position position="197"/>
    </location>
    <ligand>
        <name>Fe(2+)</name>
        <dbReference type="ChEBI" id="CHEBI:29033"/>
    </ligand>
</feature>
<dbReference type="AlphaFoldDB" id="A0A4R2N0Y0"/>
<dbReference type="FunFam" id="3.40.50.1400:FF:000002">
    <property type="entry name" value="Ferrochelatase"/>
    <property type="match status" value="1"/>
</dbReference>
<name>A0A4R2N0Y0_9PAST</name>
<dbReference type="Pfam" id="PF00762">
    <property type="entry name" value="Ferrochelatase"/>
    <property type="match status" value="1"/>
</dbReference>
<keyword evidence="2 9" id="KW-0963">Cytoplasm</keyword>
<dbReference type="InterPro" id="IPR019772">
    <property type="entry name" value="Ferrochelatase_AS"/>
</dbReference>
<keyword evidence="7 9" id="KW-0627">Porphyrin biosynthesis</keyword>
<sequence length="326" mass="37494">MKNKQQKIGIILTNLGTPDTATASAVSRYLWQFLTDPRVVDLPRWKWFPLLKGVILPRRSKKVAQKYQSIWTEQGSPLLEISKQQQTKLQQYLIQQDINAVVELAMTYGNPSMEKAVQNLLDQQVDQLIVLPLFPQYSSSTTGAVLDAFADVLKHKRNIPSFKFIHSYHLDEHYINALANSIKERMKSDEFLVFSFHGIPLRYENNGDYYREHCKQTVIAIVDKLGLTENQWALSFQSRFGKEEWIQPYTDVLIETINQQQAVQKIAVICPGFASDCLETLEEIEVENREIFLNNGGISFQYIPALNDSKDHIEMLGRLILSQLES</sequence>
<dbReference type="GO" id="GO:0004325">
    <property type="term" value="F:ferrochelatase activity"/>
    <property type="evidence" value="ECO:0007669"/>
    <property type="project" value="UniProtKB-UniRule"/>
</dbReference>
<keyword evidence="3 9" id="KW-0479">Metal-binding</keyword>
<evidence type="ECO:0000256" key="5">
    <source>
        <dbReference type="ARBA" id="ARBA00023133"/>
    </source>
</evidence>
<dbReference type="EMBL" id="SLXI01000002">
    <property type="protein sequence ID" value="TCP13197.1"/>
    <property type="molecule type" value="Genomic_DNA"/>
</dbReference>
<dbReference type="InterPro" id="IPR001015">
    <property type="entry name" value="Ferrochelatase"/>
</dbReference>
<comment type="pathway">
    <text evidence="9 10">Porphyrin-containing compound metabolism; protoheme biosynthesis; protoheme from protoporphyrin-IX: step 1/1.</text>
</comment>
<dbReference type="PROSITE" id="PS00534">
    <property type="entry name" value="FERROCHELATASE"/>
    <property type="match status" value="1"/>
</dbReference>
<dbReference type="HAMAP" id="MF_00323">
    <property type="entry name" value="Ferrochelatase"/>
    <property type="match status" value="1"/>
</dbReference>
<evidence type="ECO:0000256" key="4">
    <source>
        <dbReference type="ARBA" id="ARBA00023004"/>
    </source>
</evidence>
<gene>
    <name evidence="9" type="primary">hemH</name>
    <name evidence="11" type="ORF">EV697_10268</name>
</gene>
<keyword evidence="4 9" id="KW-0408">Iron</keyword>
<comment type="similarity">
    <text evidence="1 9 10">Belongs to the ferrochelatase family.</text>
</comment>
<evidence type="ECO:0000256" key="3">
    <source>
        <dbReference type="ARBA" id="ARBA00022723"/>
    </source>
</evidence>
<proteinExistence type="inferred from homology"/>
<accession>A0A4R2N0Y0</accession>
<dbReference type="CDD" id="cd03411">
    <property type="entry name" value="Ferrochelatase_N"/>
    <property type="match status" value="1"/>
</dbReference>
<dbReference type="OrthoDB" id="9809741at2"/>
<evidence type="ECO:0000313" key="12">
    <source>
        <dbReference type="Proteomes" id="UP000294841"/>
    </source>
</evidence>
<dbReference type="InterPro" id="IPR033659">
    <property type="entry name" value="Ferrochelatase_N"/>
</dbReference>
<evidence type="ECO:0000313" key="11">
    <source>
        <dbReference type="EMBL" id="TCP13197.1"/>
    </source>
</evidence>
<evidence type="ECO:0000256" key="1">
    <source>
        <dbReference type="ARBA" id="ARBA00007718"/>
    </source>
</evidence>
<dbReference type="Proteomes" id="UP000294841">
    <property type="component" value="Unassembled WGS sequence"/>
</dbReference>
<reference evidence="11 12" key="1">
    <citation type="submission" date="2019-03" db="EMBL/GenBank/DDBJ databases">
        <title>Genomic Encyclopedia of Type Strains, Phase IV (KMG-IV): sequencing the most valuable type-strain genomes for metagenomic binning, comparative biology and taxonomic classification.</title>
        <authorList>
            <person name="Goeker M."/>
        </authorList>
    </citation>
    <scope>NUCLEOTIDE SEQUENCE [LARGE SCALE GENOMIC DNA]</scope>
    <source>
        <strain evidence="11 12">DSM 28231</strain>
    </source>
</reference>
<comment type="catalytic activity">
    <reaction evidence="8">
        <text>Fe-coproporphyrin III + 2 H(+) = coproporphyrin III + Fe(2+)</text>
        <dbReference type="Rhea" id="RHEA:49572"/>
        <dbReference type="ChEBI" id="CHEBI:15378"/>
        <dbReference type="ChEBI" id="CHEBI:29033"/>
        <dbReference type="ChEBI" id="CHEBI:68438"/>
        <dbReference type="ChEBI" id="CHEBI:131725"/>
        <dbReference type="EC" id="4.99.1.9"/>
    </reaction>
    <physiologicalReaction direction="right-to-left" evidence="8">
        <dbReference type="Rhea" id="RHEA:49574"/>
    </physiologicalReaction>
</comment>
<evidence type="ECO:0000256" key="2">
    <source>
        <dbReference type="ARBA" id="ARBA00022490"/>
    </source>
</evidence>
<evidence type="ECO:0000256" key="10">
    <source>
        <dbReference type="RuleBase" id="RU000607"/>
    </source>
</evidence>
<comment type="catalytic activity">
    <reaction evidence="9 10">
        <text>heme b + 2 H(+) = protoporphyrin IX + Fe(2+)</text>
        <dbReference type="Rhea" id="RHEA:22584"/>
        <dbReference type="ChEBI" id="CHEBI:15378"/>
        <dbReference type="ChEBI" id="CHEBI:29033"/>
        <dbReference type="ChEBI" id="CHEBI:57306"/>
        <dbReference type="ChEBI" id="CHEBI:60344"/>
        <dbReference type="EC" id="4.98.1.1"/>
    </reaction>
</comment>
<dbReference type="Gene3D" id="3.40.50.1400">
    <property type="match status" value="2"/>
</dbReference>
<dbReference type="EC" id="4.98.1.1" evidence="9 10"/>
<dbReference type="UniPathway" id="UPA00252">
    <property type="reaction ID" value="UER00325"/>
</dbReference>
<dbReference type="NCBIfam" id="TIGR00109">
    <property type="entry name" value="hemH"/>
    <property type="match status" value="1"/>
</dbReference>
<organism evidence="11 12">
    <name type="scientific">Bisgaardia hudsonensis</name>
    <dbReference type="NCBI Taxonomy" id="109472"/>
    <lineage>
        <taxon>Bacteria</taxon>
        <taxon>Pseudomonadati</taxon>
        <taxon>Pseudomonadota</taxon>
        <taxon>Gammaproteobacteria</taxon>
        <taxon>Pasteurellales</taxon>
        <taxon>Pasteurellaceae</taxon>
        <taxon>Bisgaardia</taxon>
    </lineage>
</organism>
<evidence type="ECO:0000256" key="8">
    <source>
        <dbReference type="ARBA" id="ARBA00024536"/>
    </source>
</evidence>
<comment type="function">
    <text evidence="9 10">Catalyzes the ferrous insertion into protoporphyrin IX.</text>
</comment>
<dbReference type="GO" id="GO:0006783">
    <property type="term" value="P:heme biosynthetic process"/>
    <property type="evidence" value="ECO:0007669"/>
    <property type="project" value="UniProtKB-UniRule"/>
</dbReference>
<evidence type="ECO:0000256" key="9">
    <source>
        <dbReference type="HAMAP-Rule" id="MF_00323"/>
    </source>
</evidence>
<evidence type="ECO:0000256" key="7">
    <source>
        <dbReference type="ARBA" id="ARBA00023244"/>
    </source>
</evidence>
<comment type="caution">
    <text evidence="11">The sequence shown here is derived from an EMBL/GenBank/DDBJ whole genome shotgun (WGS) entry which is preliminary data.</text>
</comment>
<evidence type="ECO:0000256" key="6">
    <source>
        <dbReference type="ARBA" id="ARBA00023239"/>
    </source>
</evidence>
<dbReference type="RefSeq" id="WP_132022481.1">
    <property type="nucleotide sequence ID" value="NZ_CP016605.1"/>
</dbReference>
<dbReference type="PANTHER" id="PTHR11108">
    <property type="entry name" value="FERROCHELATASE"/>
    <property type="match status" value="1"/>
</dbReference>
<keyword evidence="5 9" id="KW-0350">Heme biosynthesis</keyword>
<dbReference type="CDD" id="cd00419">
    <property type="entry name" value="Ferrochelatase_C"/>
    <property type="match status" value="1"/>
</dbReference>
<dbReference type="PANTHER" id="PTHR11108:SF1">
    <property type="entry name" value="FERROCHELATASE, MITOCHONDRIAL"/>
    <property type="match status" value="1"/>
</dbReference>
<keyword evidence="6 9" id="KW-0456">Lyase</keyword>
<dbReference type="InterPro" id="IPR033644">
    <property type="entry name" value="Ferrochelatase_C"/>
</dbReference>
<dbReference type="SUPFAM" id="SSF53800">
    <property type="entry name" value="Chelatase"/>
    <property type="match status" value="1"/>
</dbReference>
<protein>
    <recommendedName>
        <fullName evidence="9 10">Ferrochelatase</fullName>
        <ecNumber evidence="9 10">4.98.1.1</ecNumber>
    </recommendedName>
    <alternativeName>
        <fullName evidence="9">Heme synthase</fullName>
    </alternativeName>
    <alternativeName>
        <fullName evidence="9">Protoheme ferro-lyase</fullName>
    </alternativeName>
</protein>
<dbReference type="GO" id="GO:0005737">
    <property type="term" value="C:cytoplasm"/>
    <property type="evidence" value="ECO:0007669"/>
    <property type="project" value="UniProtKB-SubCell"/>
</dbReference>